<comment type="catalytic activity">
    <reaction evidence="1">
        <text>ATP + protein L-histidine = ADP + protein N-phospho-L-histidine.</text>
        <dbReference type="EC" id="2.7.13.3"/>
    </reaction>
</comment>
<dbReference type="CDD" id="cd00082">
    <property type="entry name" value="HisKA"/>
    <property type="match status" value="1"/>
</dbReference>
<evidence type="ECO:0000256" key="4">
    <source>
        <dbReference type="ARBA" id="ARBA00022553"/>
    </source>
</evidence>
<evidence type="ECO:0000313" key="15">
    <source>
        <dbReference type="EMBL" id="MCM2394279.1"/>
    </source>
</evidence>
<evidence type="ECO:0000256" key="11">
    <source>
        <dbReference type="SAM" id="MobiDB-lite"/>
    </source>
</evidence>
<accession>A0ABT0V0F7</accession>
<dbReference type="RefSeq" id="WP_250924554.1">
    <property type="nucleotide sequence ID" value="NZ_JAMQAW010000104.1"/>
</dbReference>
<dbReference type="PRINTS" id="PR00344">
    <property type="entry name" value="BCTRLSENSOR"/>
</dbReference>
<dbReference type="Pfam" id="PF02518">
    <property type="entry name" value="HATPase_c"/>
    <property type="match status" value="1"/>
</dbReference>
<organism evidence="15 16">
    <name type="scientific">Streptomyces albipurpureus</name>
    <dbReference type="NCBI Taxonomy" id="2897419"/>
    <lineage>
        <taxon>Bacteria</taxon>
        <taxon>Bacillati</taxon>
        <taxon>Actinomycetota</taxon>
        <taxon>Actinomycetes</taxon>
        <taxon>Kitasatosporales</taxon>
        <taxon>Streptomycetaceae</taxon>
        <taxon>Streptomyces</taxon>
    </lineage>
</organism>
<keyword evidence="8 12" id="KW-1133">Transmembrane helix</keyword>
<dbReference type="EC" id="2.7.13.3" evidence="3"/>
<reference evidence="15" key="1">
    <citation type="submission" date="2022-06" db="EMBL/GenBank/DDBJ databases">
        <title>Genome public.</title>
        <authorList>
            <person name="Sun Q."/>
        </authorList>
    </citation>
    <scope>NUCLEOTIDE SEQUENCE</scope>
    <source>
        <strain evidence="15">CWNU-1</strain>
    </source>
</reference>
<dbReference type="SUPFAM" id="SSF47384">
    <property type="entry name" value="Homodimeric domain of signal transducing histidine kinase"/>
    <property type="match status" value="1"/>
</dbReference>
<dbReference type="PROSITE" id="PS50109">
    <property type="entry name" value="HIS_KIN"/>
    <property type="match status" value="1"/>
</dbReference>
<dbReference type="SUPFAM" id="SSF158472">
    <property type="entry name" value="HAMP domain-like"/>
    <property type="match status" value="1"/>
</dbReference>
<keyword evidence="7 15" id="KW-0418">Kinase</keyword>
<dbReference type="PANTHER" id="PTHR45436:SF5">
    <property type="entry name" value="SENSOR HISTIDINE KINASE TRCS"/>
    <property type="match status" value="1"/>
</dbReference>
<dbReference type="InterPro" id="IPR003661">
    <property type="entry name" value="HisK_dim/P_dom"/>
</dbReference>
<name>A0ABT0V0F7_9ACTN</name>
<evidence type="ECO:0000259" key="14">
    <source>
        <dbReference type="PROSITE" id="PS50885"/>
    </source>
</evidence>
<feature type="transmembrane region" description="Helical" evidence="12">
    <location>
        <begin position="166"/>
        <end position="189"/>
    </location>
</feature>
<evidence type="ECO:0000256" key="9">
    <source>
        <dbReference type="ARBA" id="ARBA00023012"/>
    </source>
</evidence>
<dbReference type="SUPFAM" id="SSF55874">
    <property type="entry name" value="ATPase domain of HSP90 chaperone/DNA topoisomerase II/histidine kinase"/>
    <property type="match status" value="1"/>
</dbReference>
<proteinExistence type="predicted"/>
<feature type="domain" description="HAMP" evidence="14">
    <location>
        <begin position="190"/>
        <end position="243"/>
    </location>
</feature>
<keyword evidence="5" id="KW-0808">Transferase</keyword>
<dbReference type="Gene3D" id="1.10.287.130">
    <property type="match status" value="1"/>
</dbReference>
<evidence type="ECO:0000256" key="10">
    <source>
        <dbReference type="ARBA" id="ARBA00023136"/>
    </source>
</evidence>
<dbReference type="CDD" id="cd00075">
    <property type="entry name" value="HATPase"/>
    <property type="match status" value="1"/>
</dbReference>
<dbReference type="Pfam" id="PF00512">
    <property type="entry name" value="HisKA"/>
    <property type="match status" value="1"/>
</dbReference>
<dbReference type="CDD" id="cd06225">
    <property type="entry name" value="HAMP"/>
    <property type="match status" value="1"/>
</dbReference>
<evidence type="ECO:0000256" key="2">
    <source>
        <dbReference type="ARBA" id="ARBA00004236"/>
    </source>
</evidence>
<keyword evidence="10 12" id="KW-0472">Membrane</keyword>
<dbReference type="Gene3D" id="3.30.565.10">
    <property type="entry name" value="Histidine kinase-like ATPase, C-terminal domain"/>
    <property type="match status" value="1"/>
</dbReference>
<keyword evidence="6 12" id="KW-0812">Transmembrane</keyword>
<evidence type="ECO:0000256" key="12">
    <source>
        <dbReference type="SAM" id="Phobius"/>
    </source>
</evidence>
<dbReference type="InterPro" id="IPR036097">
    <property type="entry name" value="HisK_dim/P_sf"/>
</dbReference>
<dbReference type="Proteomes" id="UP001431429">
    <property type="component" value="Unassembled WGS sequence"/>
</dbReference>
<dbReference type="EMBL" id="JAMQAW010000104">
    <property type="protein sequence ID" value="MCM2394279.1"/>
    <property type="molecule type" value="Genomic_DNA"/>
</dbReference>
<dbReference type="InterPro" id="IPR004358">
    <property type="entry name" value="Sig_transdc_His_kin-like_C"/>
</dbReference>
<keyword evidence="4" id="KW-0597">Phosphoprotein</keyword>
<sequence>MSAVAGRIRGLALRSRLALLVATAVAVAVAAVSVACWLLTRTQLNDELDTTLENTRASQESVQAAWDLCFIGGKPAENYLLFAYLQIVDSAGNRCVGPESKAVEVTSQDIAVASGLRKSALHNGTTDDGDAVRVHTTQQQLRGSGVVLAVSVSRPLDEISTSLNRLALLLTGLAGIGVLGAGAAGLWVARAGLRPVDHLTETVEHVARTEDLTVRIPVEGEDEIARLSRSFNAMTAALASSRDRQARLIGDAGHELRTPLTSLRTNIELLARSEETGREIPPEDRRALMASVKAQMTELASLIGDLQELSRPDAVQGGPLMVVALHEITESALERARLRGPELSFETLLRPWYVRAEPAALERAIVNVLDNAVKFSPPGGTVEVRLTSGELTVRDHGPGIGVDELPHVFERFWRSSSARALPGSGLGLSIVARTIQQAGGEVELRPASGGGTQAAIRLPGAAHPPPSLG</sequence>
<keyword evidence="16" id="KW-1185">Reference proteome</keyword>
<dbReference type="InterPro" id="IPR003594">
    <property type="entry name" value="HATPase_dom"/>
</dbReference>
<dbReference type="SMART" id="SM00388">
    <property type="entry name" value="HisKA"/>
    <property type="match status" value="1"/>
</dbReference>
<feature type="transmembrane region" description="Helical" evidence="12">
    <location>
        <begin position="17"/>
        <end position="40"/>
    </location>
</feature>
<dbReference type="InterPro" id="IPR003660">
    <property type="entry name" value="HAMP_dom"/>
</dbReference>
<comment type="caution">
    <text evidence="15">The sequence shown here is derived from an EMBL/GenBank/DDBJ whole genome shotgun (WGS) entry which is preliminary data.</text>
</comment>
<keyword evidence="9" id="KW-0902">Two-component regulatory system</keyword>
<comment type="subcellular location">
    <subcellularLocation>
        <location evidence="2">Cell membrane</location>
    </subcellularLocation>
</comment>
<dbReference type="InterPro" id="IPR036890">
    <property type="entry name" value="HATPase_C_sf"/>
</dbReference>
<evidence type="ECO:0000259" key="13">
    <source>
        <dbReference type="PROSITE" id="PS50109"/>
    </source>
</evidence>
<evidence type="ECO:0000256" key="3">
    <source>
        <dbReference type="ARBA" id="ARBA00012438"/>
    </source>
</evidence>
<evidence type="ECO:0000256" key="5">
    <source>
        <dbReference type="ARBA" id="ARBA00022679"/>
    </source>
</evidence>
<dbReference type="SMART" id="SM00387">
    <property type="entry name" value="HATPase_c"/>
    <property type="match status" value="1"/>
</dbReference>
<protein>
    <recommendedName>
        <fullName evidence="3">histidine kinase</fullName>
        <ecNumber evidence="3">2.7.13.3</ecNumber>
    </recommendedName>
</protein>
<dbReference type="PANTHER" id="PTHR45436">
    <property type="entry name" value="SENSOR HISTIDINE KINASE YKOH"/>
    <property type="match status" value="1"/>
</dbReference>
<feature type="domain" description="Histidine kinase" evidence="13">
    <location>
        <begin position="251"/>
        <end position="462"/>
    </location>
</feature>
<dbReference type="PROSITE" id="PS50885">
    <property type="entry name" value="HAMP"/>
    <property type="match status" value="1"/>
</dbReference>
<dbReference type="InterPro" id="IPR005467">
    <property type="entry name" value="His_kinase_dom"/>
</dbReference>
<evidence type="ECO:0000256" key="8">
    <source>
        <dbReference type="ARBA" id="ARBA00022989"/>
    </source>
</evidence>
<dbReference type="Pfam" id="PF00672">
    <property type="entry name" value="HAMP"/>
    <property type="match status" value="1"/>
</dbReference>
<evidence type="ECO:0000256" key="6">
    <source>
        <dbReference type="ARBA" id="ARBA00022692"/>
    </source>
</evidence>
<gene>
    <name evidence="15" type="ORF">NBG84_39450</name>
</gene>
<evidence type="ECO:0000256" key="1">
    <source>
        <dbReference type="ARBA" id="ARBA00000085"/>
    </source>
</evidence>
<dbReference type="GO" id="GO:0016301">
    <property type="term" value="F:kinase activity"/>
    <property type="evidence" value="ECO:0007669"/>
    <property type="project" value="UniProtKB-KW"/>
</dbReference>
<evidence type="ECO:0000313" key="16">
    <source>
        <dbReference type="Proteomes" id="UP001431429"/>
    </source>
</evidence>
<dbReference type="Gene3D" id="6.10.340.10">
    <property type="match status" value="1"/>
</dbReference>
<evidence type="ECO:0000256" key="7">
    <source>
        <dbReference type="ARBA" id="ARBA00022777"/>
    </source>
</evidence>
<feature type="region of interest" description="Disordered" evidence="11">
    <location>
        <begin position="446"/>
        <end position="469"/>
    </location>
</feature>
<dbReference type="SMART" id="SM00304">
    <property type="entry name" value="HAMP"/>
    <property type="match status" value="1"/>
</dbReference>
<dbReference type="InterPro" id="IPR050428">
    <property type="entry name" value="TCS_sensor_his_kinase"/>
</dbReference>